<sequence length="233" mass="25981">MPVSWLLCTITVGGSVMDDASVRMRVVFDERIGDSRAELADLLTRCGCTGARTGYLAELAARLEVFGSAGEPSSTPILDAGADGLEFFRRHGPEHARRRRRDFDFDAEIGDRYAAQRDIPLAELRADAQQLESLCSDMLDGRPEPWRRVVWRRLGCFADTLRVACDAVERIVFDKADAVHRLADDLEWYDGDRYEARLAVFDAACRHADEDIADVLRRLGEGMVAAEASQDVT</sequence>
<gene>
    <name evidence="1" type="ORF">BCF44_11834</name>
</gene>
<dbReference type="Proteomes" id="UP000256269">
    <property type="component" value="Unassembled WGS sequence"/>
</dbReference>
<reference evidence="1 2" key="1">
    <citation type="submission" date="2018-08" db="EMBL/GenBank/DDBJ databases">
        <title>Genomic Encyclopedia of Archaeal and Bacterial Type Strains, Phase II (KMG-II): from individual species to whole genera.</title>
        <authorList>
            <person name="Goeker M."/>
        </authorList>
    </citation>
    <scope>NUCLEOTIDE SEQUENCE [LARGE SCALE GENOMIC DNA]</scope>
    <source>
        <strain evidence="1 2">DSM 45791</strain>
    </source>
</reference>
<comment type="caution">
    <text evidence="1">The sequence shown here is derived from an EMBL/GenBank/DDBJ whole genome shotgun (WGS) entry which is preliminary data.</text>
</comment>
<evidence type="ECO:0000313" key="1">
    <source>
        <dbReference type="EMBL" id="REH35174.1"/>
    </source>
</evidence>
<accession>A0A3E0H018</accession>
<evidence type="ECO:0000313" key="2">
    <source>
        <dbReference type="Proteomes" id="UP000256269"/>
    </source>
</evidence>
<protein>
    <submittedName>
        <fullName evidence="1">Uncharacterized protein</fullName>
    </submittedName>
</protein>
<keyword evidence="2" id="KW-1185">Reference proteome</keyword>
<name>A0A3E0H018_9PSEU</name>
<organism evidence="1 2">
    <name type="scientific">Kutzneria buriramensis</name>
    <dbReference type="NCBI Taxonomy" id="1045776"/>
    <lineage>
        <taxon>Bacteria</taxon>
        <taxon>Bacillati</taxon>
        <taxon>Actinomycetota</taxon>
        <taxon>Actinomycetes</taxon>
        <taxon>Pseudonocardiales</taxon>
        <taxon>Pseudonocardiaceae</taxon>
        <taxon>Kutzneria</taxon>
    </lineage>
</organism>
<proteinExistence type="predicted"/>
<dbReference type="EMBL" id="QUNO01000018">
    <property type="protein sequence ID" value="REH35174.1"/>
    <property type="molecule type" value="Genomic_DNA"/>
</dbReference>
<dbReference type="AlphaFoldDB" id="A0A3E0H018"/>